<dbReference type="Gene3D" id="3.40.50.880">
    <property type="match status" value="1"/>
</dbReference>
<keyword evidence="2" id="KW-0804">Transcription</keyword>
<name>A0ABQ3JC96_9PSEU</name>
<comment type="caution">
    <text evidence="4">The sequence shown here is derived from an EMBL/GenBank/DDBJ whole genome shotgun (WGS) entry which is preliminary data.</text>
</comment>
<evidence type="ECO:0000313" key="4">
    <source>
        <dbReference type="EMBL" id="GHF18645.1"/>
    </source>
</evidence>
<dbReference type="PROSITE" id="PS01124">
    <property type="entry name" value="HTH_ARAC_FAMILY_2"/>
    <property type="match status" value="1"/>
</dbReference>
<keyword evidence="5" id="KW-1185">Reference proteome</keyword>
<dbReference type="Gene3D" id="1.10.10.60">
    <property type="entry name" value="Homeodomain-like"/>
    <property type="match status" value="1"/>
</dbReference>
<dbReference type="SMART" id="SM00342">
    <property type="entry name" value="HTH_ARAC"/>
    <property type="match status" value="1"/>
</dbReference>
<dbReference type="InterPro" id="IPR029062">
    <property type="entry name" value="Class_I_gatase-like"/>
</dbReference>
<dbReference type="Pfam" id="PF01965">
    <property type="entry name" value="DJ-1_PfpI"/>
    <property type="match status" value="1"/>
</dbReference>
<feature type="domain" description="HTH araC/xylS-type" evidence="3">
    <location>
        <begin position="216"/>
        <end position="314"/>
    </location>
</feature>
<sequence length="337" mass="36271">MRRMVIVGYEDAALLDIACPADVLDAANRYGATPAYEVSLVSLDGRPIRCQNGLTLAAQDRLDRLRGPVDTLIVAGGMGHTTAAADVKLTTHVRRVAATARRVSSVCTGTSVLAAAGLLNGRRATTHWMWAGLLARQYPEVTIDPAPLFVQDGNVHTAAGVTSGLDLTLSFVEADHGPSLAREVARGLVTYLQRPGNQAQVSMFLAAPPPEHRQVADLAAYITGHPDGDLSTRALAERAGLSERQLTRLFQEHLGTPPGRFVRRARTEAASQLLATTDLPLTAIARRCGFSSAETLRQAFVELCGTPPSAYRRVHRRGRVRVRTGTTPRPHVIESLQ</sequence>
<dbReference type="InterPro" id="IPR002818">
    <property type="entry name" value="DJ-1/PfpI"/>
</dbReference>
<keyword evidence="1" id="KW-0805">Transcription regulation</keyword>
<dbReference type="EMBL" id="BNAU01000008">
    <property type="protein sequence ID" value="GHF18645.1"/>
    <property type="molecule type" value="Genomic_DNA"/>
</dbReference>
<dbReference type="InterPro" id="IPR052158">
    <property type="entry name" value="INH-QAR"/>
</dbReference>
<evidence type="ECO:0000256" key="1">
    <source>
        <dbReference type="ARBA" id="ARBA00023015"/>
    </source>
</evidence>
<evidence type="ECO:0000256" key="2">
    <source>
        <dbReference type="ARBA" id="ARBA00023163"/>
    </source>
</evidence>
<organism evidence="4 5">
    <name type="scientific">Amycolatopsis deserti</name>
    <dbReference type="NCBI Taxonomy" id="185696"/>
    <lineage>
        <taxon>Bacteria</taxon>
        <taxon>Bacillati</taxon>
        <taxon>Actinomycetota</taxon>
        <taxon>Actinomycetes</taxon>
        <taxon>Pseudonocardiales</taxon>
        <taxon>Pseudonocardiaceae</taxon>
        <taxon>Amycolatopsis</taxon>
    </lineage>
</organism>
<dbReference type="SUPFAM" id="SSF52317">
    <property type="entry name" value="Class I glutamine amidotransferase-like"/>
    <property type="match status" value="1"/>
</dbReference>
<dbReference type="PANTHER" id="PTHR43130">
    <property type="entry name" value="ARAC-FAMILY TRANSCRIPTIONAL REGULATOR"/>
    <property type="match status" value="1"/>
</dbReference>
<dbReference type="RefSeq" id="WP_229874792.1">
    <property type="nucleotide sequence ID" value="NZ_BNAU01000008.1"/>
</dbReference>
<accession>A0ABQ3JC96</accession>
<evidence type="ECO:0000259" key="3">
    <source>
        <dbReference type="PROSITE" id="PS01124"/>
    </source>
</evidence>
<proteinExistence type="predicted"/>
<dbReference type="SUPFAM" id="SSF46689">
    <property type="entry name" value="Homeodomain-like"/>
    <property type="match status" value="2"/>
</dbReference>
<gene>
    <name evidence="4" type="ORF">GCM10017786_60500</name>
</gene>
<evidence type="ECO:0000313" key="5">
    <source>
        <dbReference type="Proteomes" id="UP000605897"/>
    </source>
</evidence>
<dbReference type="PANTHER" id="PTHR43130:SF3">
    <property type="entry name" value="HTH-TYPE TRANSCRIPTIONAL REGULATOR RV1931C"/>
    <property type="match status" value="1"/>
</dbReference>
<protein>
    <submittedName>
        <fullName evidence="4">AraC family transcriptional regulator</fullName>
    </submittedName>
</protein>
<dbReference type="InterPro" id="IPR009057">
    <property type="entry name" value="Homeodomain-like_sf"/>
</dbReference>
<dbReference type="InterPro" id="IPR018060">
    <property type="entry name" value="HTH_AraC"/>
</dbReference>
<dbReference type="Pfam" id="PF12833">
    <property type="entry name" value="HTH_18"/>
    <property type="match status" value="1"/>
</dbReference>
<reference evidence="5" key="1">
    <citation type="journal article" date="2019" name="Int. J. Syst. Evol. Microbiol.">
        <title>The Global Catalogue of Microorganisms (GCM) 10K type strain sequencing project: providing services to taxonomists for standard genome sequencing and annotation.</title>
        <authorList>
            <consortium name="The Broad Institute Genomics Platform"/>
            <consortium name="The Broad Institute Genome Sequencing Center for Infectious Disease"/>
            <person name="Wu L."/>
            <person name="Ma J."/>
        </authorList>
    </citation>
    <scope>NUCLEOTIDE SEQUENCE [LARGE SCALE GENOMIC DNA]</scope>
    <source>
        <strain evidence="5">CGMCC 4.7677</strain>
    </source>
</reference>
<dbReference type="CDD" id="cd03137">
    <property type="entry name" value="GATase1_AraC_1"/>
    <property type="match status" value="1"/>
</dbReference>
<dbReference type="Proteomes" id="UP000605897">
    <property type="component" value="Unassembled WGS sequence"/>
</dbReference>